<dbReference type="PANTHER" id="PTHR32060">
    <property type="entry name" value="TAIL-SPECIFIC PROTEASE"/>
    <property type="match status" value="1"/>
</dbReference>
<dbReference type="RefSeq" id="WP_201431925.1">
    <property type="nucleotide sequence ID" value="NZ_JAEQBW010000007.1"/>
</dbReference>
<protein>
    <submittedName>
        <fullName evidence="3">Peptidase</fullName>
    </submittedName>
</protein>
<keyword evidence="1" id="KW-0732">Signal</keyword>
<dbReference type="Pfam" id="PF18294">
    <property type="entry name" value="Pept_S41_N"/>
    <property type="match status" value="1"/>
</dbReference>
<feature type="domain" description="PDZ" evidence="2">
    <location>
        <begin position="85"/>
        <end position="171"/>
    </location>
</feature>
<evidence type="ECO:0000313" key="3">
    <source>
        <dbReference type="EMBL" id="MBK6266241.1"/>
    </source>
</evidence>
<evidence type="ECO:0000259" key="2">
    <source>
        <dbReference type="PROSITE" id="PS50106"/>
    </source>
</evidence>
<accession>A0A934X0H5</accession>
<evidence type="ECO:0000313" key="4">
    <source>
        <dbReference type="Proteomes" id="UP000611723"/>
    </source>
</evidence>
<dbReference type="PROSITE" id="PS51257">
    <property type="entry name" value="PROKAR_LIPOPROTEIN"/>
    <property type="match status" value="1"/>
</dbReference>
<name>A0A934X0H5_9BACT</name>
<dbReference type="GO" id="GO:0008236">
    <property type="term" value="F:serine-type peptidase activity"/>
    <property type="evidence" value="ECO:0007669"/>
    <property type="project" value="InterPro"/>
</dbReference>
<gene>
    <name evidence="3" type="ORF">JKA74_14440</name>
</gene>
<dbReference type="Gene3D" id="2.30.42.10">
    <property type="match status" value="1"/>
</dbReference>
<dbReference type="Pfam" id="PF03572">
    <property type="entry name" value="Peptidase_S41"/>
    <property type="match status" value="1"/>
</dbReference>
<dbReference type="InterPro" id="IPR036034">
    <property type="entry name" value="PDZ_sf"/>
</dbReference>
<organism evidence="3 4">
    <name type="scientific">Marivirga aurantiaca</name>
    <dbReference type="NCBI Taxonomy" id="2802615"/>
    <lineage>
        <taxon>Bacteria</taxon>
        <taxon>Pseudomonadati</taxon>
        <taxon>Bacteroidota</taxon>
        <taxon>Cytophagia</taxon>
        <taxon>Cytophagales</taxon>
        <taxon>Marivirgaceae</taxon>
        <taxon>Marivirga</taxon>
    </lineage>
</organism>
<reference evidence="3" key="1">
    <citation type="submission" date="2021-01" db="EMBL/GenBank/DDBJ databases">
        <title>Marivirga aurantiaca sp. nov., isolated from intertidal surface sediments.</title>
        <authorList>
            <person name="Zhang M."/>
        </authorList>
    </citation>
    <scope>NUCLEOTIDE SEQUENCE</scope>
    <source>
        <strain evidence="3">S37H4</strain>
    </source>
</reference>
<dbReference type="SUPFAM" id="SSF52096">
    <property type="entry name" value="ClpP/crotonase"/>
    <property type="match status" value="1"/>
</dbReference>
<feature type="chain" id="PRO_5037174298" evidence="1">
    <location>
        <begin position="21"/>
        <end position="474"/>
    </location>
</feature>
<dbReference type="InterPro" id="IPR001478">
    <property type="entry name" value="PDZ"/>
</dbReference>
<proteinExistence type="predicted"/>
<dbReference type="Gene3D" id="3.30.750.170">
    <property type="match status" value="1"/>
</dbReference>
<dbReference type="CDD" id="cd07561">
    <property type="entry name" value="Peptidase_S41_CPP_like"/>
    <property type="match status" value="1"/>
</dbReference>
<sequence length="474" mass="53297">MKALQLISLLVLLSVLTACKKEDPEPVYEAGSNEYVNDWIYGEMSTYYYWNKELPAKNITGISPDDYFYQLISSKDRFSWIQPNFIELLNSLQGVSKEAGYEFILYNNPNIENGVIGQISYVKKNSPASENDLKRGDLFTKINGTELTVSNYSTLLGGISENHTLTLQRYNEATETFENLGVQEFTTVNFAENPHYLDTVYTRNGKKIGYYVYNFFATGPNSSDTQYLQEMDAIFEKFKSEGIQHLVLDLRYNSGGAESATINLASLVGTNISPEDIFVKRDYNEELKEALIEEYGQEVLNKKFTQKAANIGNILQSPQLTVLSSSRTASASELLINGLSPFMDILIIGDTTVGKNVGSISIYEENKPENTWGMQPIITKSFNSEDQSDYDMGFYPDIPKKDNSLIVKALGDQQELLLSEALNYLAGDDLPALKTSSPLLPAKDIYSSIEQKRRFGIYNIDAIDLLNQEKSPYD</sequence>
<dbReference type="Gene3D" id="3.90.226.10">
    <property type="entry name" value="2-enoyl-CoA Hydratase, Chain A, domain 1"/>
    <property type="match status" value="1"/>
</dbReference>
<dbReference type="InterPro" id="IPR029045">
    <property type="entry name" value="ClpP/crotonase-like_dom_sf"/>
</dbReference>
<feature type="signal peptide" evidence="1">
    <location>
        <begin position="1"/>
        <end position="20"/>
    </location>
</feature>
<dbReference type="AlphaFoldDB" id="A0A934X0H5"/>
<keyword evidence="4" id="KW-1185">Reference proteome</keyword>
<dbReference type="GO" id="GO:0004175">
    <property type="term" value="F:endopeptidase activity"/>
    <property type="evidence" value="ECO:0007669"/>
    <property type="project" value="TreeGrafter"/>
</dbReference>
<dbReference type="Proteomes" id="UP000611723">
    <property type="component" value="Unassembled WGS sequence"/>
</dbReference>
<dbReference type="PANTHER" id="PTHR32060:SF22">
    <property type="entry name" value="CARBOXYL-TERMINAL-PROCESSING PEPTIDASE 3, CHLOROPLASTIC"/>
    <property type="match status" value="1"/>
</dbReference>
<dbReference type="EMBL" id="JAEQBW010000007">
    <property type="protein sequence ID" value="MBK6266241.1"/>
    <property type="molecule type" value="Genomic_DNA"/>
</dbReference>
<evidence type="ECO:0000256" key="1">
    <source>
        <dbReference type="SAM" id="SignalP"/>
    </source>
</evidence>
<comment type="caution">
    <text evidence="3">The sequence shown here is derived from an EMBL/GenBank/DDBJ whole genome shotgun (WGS) entry which is preliminary data.</text>
</comment>
<dbReference type="PROSITE" id="PS50106">
    <property type="entry name" value="PDZ"/>
    <property type="match status" value="1"/>
</dbReference>
<dbReference type="InterPro" id="IPR005151">
    <property type="entry name" value="Tail-specific_protease"/>
</dbReference>
<dbReference type="InterPro" id="IPR041613">
    <property type="entry name" value="Pept_S41_N"/>
</dbReference>
<dbReference type="GO" id="GO:0006508">
    <property type="term" value="P:proteolysis"/>
    <property type="evidence" value="ECO:0007669"/>
    <property type="project" value="InterPro"/>
</dbReference>